<accession>A0A345P819</accession>
<evidence type="ECO:0000256" key="9">
    <source>
        <dbReference type="PIRSR" id="PIRSR000018-50"/>
    </source>
</evidence>
<evidence type="ECO:0000256" key="4">
    <source>
        <dbReference type="ARBA" id="ARBA00022723"/>
    </source>
</evidence>
<feature type="domain" description="Cytochrome c" evidence="11">
    <location>
        <begin position="40"/>
        <end position="144"/>
    </location>
</feature>
<feature type="domain" description="Cytochrome c" evidence="11">
    <location>
        <begin position="187"/>
        <end position="301"/>
    </location>
</feature>
<dbReference type="GO" id="GO:0005506">
    <property type="term" value="F:iron ion binding"/>
    <property type="evidence" value="ECO:0007669"/>
    <property type="project" value="InterPro"/>
</dbReference>
<sequence>MKKILTYVFFLVILALVVIGVVLLTAKASPLTGDVPNDSALVQRGAYLAVAGDCVACHSTAKGQPFAGGLKMPIPMLGNIYSSNITPDPKTGIGNWTLAEFDRALRYGVGKDGKRLYPAMPYASYAKITDDDAKALYAYFKYGVPAVNQDIPKSTIPWPFSIRWPVQFWNVLFAPTKSYEVKTNQSPEWNRGAYLVQGLAHCGTCHTPRGLFMQEKAMDETGHDFLAGSILAGWDAPNITADTNAGIGGWTHSQLTQYLQTGSVPNIAQAGGPMGEAVEHSFSKLSDADIAAIATYIHSVPAIGDGSTRPRYAWGIASKDDVALRGVALKVVSDPASIYLGACASCHQANGLGSVDHYYPSLVHNSTVGASNPNNLIQIILHGLQRKTNTQDDIGMPAFKNDLSDAQIASLTNYLTKQFGNPNAKQATEKDVKKLRSLE</sequence>
<evidence type="ECO:0000256" key="10">
    <source>
        <dbReference type="PIRSR" id="PIRSR000018-51"/>
    </source>
</evidence>
<keyword evidence="13" id="KW-1185">Reference proteome</keyword>
<feature type="binding site" description="covalent" evidence="9">
    <location>
        <position position="346"/>
    </location>
    <ligand>
        <name>heme c</name>
        <dbReference type="ChEBI" id="CHEBI:61717"/>
        <label>3</label>
    </ligand>
</feature>
<feature type="binding site" description="covalent" evidence="9">
    <location>
        <position position="57"/>
    </location>
    <ligand>
        <name>heme c</name>
        <dbReference type="ChEBI" id="CHEBI:61717"/>
        <label>1</label>
    </ligand>
</feature>
<keyword evidence="2" id="KW-1003">Cell membrane</keyword>
<dbReference type="Pfam" id="PF00034">
    <property type="entry name" value="Cytochrom_C"/>
    <property type="match status" value="2"/>
</dbReference>
<feature type="binding site" description="axial binding residue" evidence="10">
    <location>
        <position position="58"/>
    </location>
    <ligand>
        <name>heme c</name>
        <dbReference type="ChEBI" id="CHEBI:61717"/>
        <label>1</label>
    </ligand>
    <ligandPart>
        <name>Fe</name>
        <dbReference type="ChEBI" id="CHEBI:18248"/>
    </ligandPart>
</feature>
<evidence type="ECO:0000256" key="8">
    <source>
        <dbReference type="ARBA" id="ARBA00023136"/>
    </source>
</evidence>
<keyword evidence="5" id="KW-0732">Signal</keyword>
<dbReference type="OrthoDB" id="9811281at2"/>
<dbReference type="EMBL" id="CP031222">
    <property type="protein sequence ID" value="AXI03428.1"/>
    <property type="molecule type" value="Genomic_DNA"/>
</dbReference>
<dbReference type="SUPFAM" id="SSF46626">
    <property type="entry name" value="Cytochrome c"/>
    <property type="match status" value="3"/>
</dbReference>
<dbReference type="GO" id="GO:0005886">
    <property type="term" value="C:plasma membrane"/>
    <property type="evidence" value="ECO:0007669"/>
    <property type="project" value="UniProtKB-SubCell"/>
</dbReference>
<proteinExistence type="predicted"/>
<evidence type="ECO:0000256" key="3">
    <source>
        <dbReference type="ARBA" id="ARBA00022617"/>
    </source>
</evidence>
<keyword evidence="4 10" id="KW-0479">Metal-binding</keyword>
<evidence type="ECO:0000256" key="7">
    <source>
        <dbReference type="ARBA" id="ARBA00023004"/>
    </source>
</evidence>
<dbReference type="InterPro" id="IPR051459">
    <property type="entry name" value="Cytochrome_c-type_DH"/>
</dbReference>
<feature type="binding site" description="covalent" evidence="9">
    <location>
        <position position="343"/>
    </location>
    <ligand>
        <name>heme c</name>
        <dbReference type="ChEBI" id="CHEBI:61717"/>
        <label>3</label>
    </ligand>
</feature>
<evidence type="ECO:0000256" key="2">
    <source>
        <dbReference type="ARBA" id="ARBA00022475"/>
    </source>
</evidence>
<evidence type="ECO:0000259" key="11">
    <source>
        <dbReference type="PROSITE" id="PS51007"/>
    </source>
</evidence>
<feature type="domain" description="Cytochrome c" evidence="11">
    <location>
        <begin position="330"/>
        <end position="419"/>
    </location>
</feature>
<evidence type="ECO:0000313" key="13">
    <source>
        <dbReference type="Proteomes" id="UP000253940"/>
    </source>
</evidence>
<keyword evidence="8" id="KW-0472">Membrane</keyword>
<feature type="binding site" description="covalent" evidence="9">
    <location>
        <position position="54"/>
    </location>
    <ligand>
        <name>heme c</name>
        <dbReference type="ChEBI" id="CHEBI:61717"/>
        <label>1</label>
    </ligand>
</feature>
<dbReference type="Proteomes" id="UP000253940">
    <property type="component" value="Chromosome"/>
</dbReference>
<comment type="cofactor">
    <cofactor evidence="9">
        <name>heme c</name>
        <dbReference type="ChEBI" id="CHEBI:61717"/>
    </cofactor>
    <text evidence="9">Binds 3 heme c groups covalently per subunit.</text>
</comment>
<organism evidence="12 13">
    <name type="scientific">Aquirhabdus parva</name>
    <dbReference type="NCBI Taxonomy" id="2283318"/>
    <lineage>
        <taxon>Bacteria</taxon>
        <taxon>Pseudomonadati</taxon>
        <taxon>Pseudomonadota</taxon>
        <taxon>Gammaproteobacteria</taxon>
        <taxon>Moraxellales</taxon>
        <taxon>Moraxellaceae</taxon>
        <taxon>Aquirhabdus</taxon>
    </lineage>
</organism>
<keyword evidence="6" id="KW-0677">Repeat</keyword>
<keyword evidence="3 9" id="KW-0349">Heme</keyword>
<dbReference type="InterPro" id="IPR036909">
    <property type="entry name" value="Cyt_c-like_dom_sf"/>
</dbReference>
<feature type="binding site" description="covalent" evidence="9">
    <location>
        <position position="205"/>
    </location>
    <ligand>
        <name>heme c</name>
        <dbReference type="ChEBI" id="CHEBI:61717"/>
        <label>2</label>
    </ligand>
</feature>
<keyword evidence="7 10" id="KW-0408">Iron</keyword>
<evidence type="ECO:0000256" key="1">
    <source>
        <dbReference type="ARBA" id="ARBA00004236"/>
    </source>
</evidence>
<dbReference type="GO" id="GO:0009055">
    <property type="term" value="F:electron transfer activity"/>
    <property type="evidence" value="ECO:0007669"/>
    <property type="project" value="InterPro"/>
</dbReference>
<dbReference type="KEGG" id="mbah:HYN46_11620"/>
<dbReference type="GO" id="GO:0016614">
    <property type="term" value="F:oxidoreductase activity, acting on CH-OH group of donors"/>
    <property type="evidence" value="ECO:0007669"/>
    <property type="project" value="InterPro"/>
</dbReference>
<dbReference type="GO" id="GO:0020037">
    <property type="term" value="F:heme binding"/>
    <property type="evidence" value="ECO:0007669"/>
    <property type="project" value="InterPro"/>
</dbReference>
<name>A0A345P819_9GAMM</name>
<dbReference type="PANTHER" id="PTHR35008">
    <property type="entry name" value="BLL4482 PROTEIN-RELATED"/>
    <property type="match status" value="1"/>
</dbReference>
<dbReference type="InterPro" id="IPR009056">
    <property type="entry name" value="Cyt_c-like_dom"/>
</dbReference>
<feature type="binding site" description="covalent" evidence="9">
    <location>
        <position position="202"/>
    </location>
    <ligand>
        <name>heme c</name>
        <dbReference type="ChEBI" id="CHEBI:61717"/>
        <label>2</label>
    </ligand>
</feature>
<dbReference type="InterPro" id="IPR014353">
    <property type="entry name" value="Membr-bd_ADH_cyt_c"/>
</dbReference>
<dbReference type="Pfam" id="PF13442">
    <property type="entry name" value="Cytochrome_CBB3"/>
    <property type="match status" value="1"/>
</dbReference>
<dbReference type="PROSITE" id="PS51007">
    <property type="entry name" value="CYTC"/>
    <property type="match status" value="3"/>
</dbReference>
<evidence type="ECO:0000313" key="12">
    <source>
        <dbReference type="EMBL" id="AXI03428.1"/>
    </source>
</evidence>
<feature type="binding site" description="axial binding residue" evidence="10">
    <location>
        <position position="347"/>
    </location>
    <ligand>
        <name>heme c</name>
        <dbReference type="ChEBI" id="CHEBI:61717"/>
        <label>3</label>
    </ligand>
    <ligandPart>
        <name>Fe</name>
        <dbReference type="ChEBI" id="CHEBI:18248"/>
    </ligandPart>
</feature>
<dbReference type="PANTHER" id="PTHR35008:SF8">
    <property type="entry name" value="ALCOHOL DEHYDROGENASE CYTOCHROME C SUBUNIT"/>
    <property type="match status" value="1"/>
</dbReference>
<reference evidence="12 13" key="1">
    <citation type="submission" date="2018-07" db="EMBL/GenBank/DDBJ databases">
        <title>Genome sequencing of Moraxellaceae gen. HYN0046.</title>
        <authorList>
            <person name="Kim M."/>
            <person name="Yi H."/>
        </authorList>
    </citation>
    <scope>NUCLEOTIDE SEQUENCE [LARGE SCALE GENOMIC DNA]</scope>
    <source>
        <strain evidence="12 13">HYN0046</strain>
    </source>
</reference>
<dbReference type="Gene3D" id="1.10.760.10">
    <property type="entry name" value="Cytochrome c-like domain"/>
    <property type="match status" value="3"/>
</dbReference>
<gene>
    <name evidence="12" type="ORF">HYN46_11620</name>
</gene>
<dbReference type="RefSeq" id="WP_114899536.1">
    <property type="nucleotide sequence ID" value="NZ_CP031222.1"/>
</dbReference>
<comment type="subcellular location">
    <subcellularLocation>
        <location evidence="1">Cell membrane</location>
    </subcellularLocation>
</comment>
<evidence type="ECO:0000256" key="6">
    <source>
        <dbReference type="ARBA" id="ARBA00022737"/>
    </source>
</evidence>
<dbReference type="AlphaFoldDB" id="A0A345P819"/>
<feature type="binding site" description="axial binding residue" evidence="10">
    <location>
        <position position="206"/>
    </location>
    <ligand>
        <name>heme c</name>
        <dbReference type="ChEBI" id="CHEBI:61717"/>
        <label>2</label>
    </ligand>
    <ligandPart>
        <name>Fe</name>
        <dbReference type="ChEBI" id="CHEBI:18248"/>
    </ligandPart>
</feature>
<dbReference type="PIRSF" id="PIRSF000018">
    <property type="entry name" value="Mb_ADH_cyt_c"/>
    <property type="match status" value="1"/>
</dbReference>
<protein>
    <submittedName>
        <fullName evidence="12">Cytochrome c</fullName>
    </submittedName>
</protein>
<evidence type="ECO:0000256" key="5">
    <source>
        <dbReference type="ARBA" id="ARBA00022729"/>
    </source>
</evidence>